<feature type="domain" description="Cytochrome c" evidence="5">
    <location>
        <begin position="149"/>
        <end position="391"/>
    </location>
</feature>
<protein>
    <recommendedName>
        <fullName evidence="5">Cytochrome c domain-containing protein</fullName>
    </recommendedName>
</protein>
<keyword evidence="1 3" id="KW-0479">Metal-binding</keyword>
<dbReference type="GO" id="GO:0046872">
    <property type="term" value="F:metal ion binding"/>
    <property type="evidence" value="ECO:0007669"/>
    <property type="project" value="UniProtKB-KW"/>
</dbReference>
<keyword evidence="2 3" id="KW-0408">Iron</keyword>
<evidence type="ECO:0000256" key="2">
    <source>
        <dbReference type="ARBA" id="ARBA00023004"/>
    </source>
</evidence>
<evidence type="ECO:0000256" key="3">
    <source>
        <dbReference type="PROSITE-ProRule" id="PRU00433"/>
    </source>
</evidence>
<evidence type="ECO:0000259" key="5">
    <source>
        <dbReference type="PROSITE" id="PS51007"/>
    </source>
</evidence>
<name>A0AAT9H080_9FLAO</name>
<dbReference type="EMBL" id="AP031573">
    <property type="protein sequence ID" value="BFM42860.1"/>
    <property type="molecule type" value="Genomic_DNA"/>
</dbReference>
<evidence type="ECO:0000256" key="1">
    <source>
        <dbReference type="ARBA" id="ARBA00022723"/>
    </source>
</evidence>
<dbReference type="RefSeq" id="WP_369617974.1">
    <property type="nucleotide sequence ID" value="NZ_AP031573.1"/>
</dbReference>
<dbReference type="GO" id="GO:0020037">
    <property type="term" value="F:heme binding"/>
    <property type="evidence" value="ECO:0007669"/>
    <property type="project" value="InterPro"/>
</dbReference>
<dbReference type="AlphaFoldDB" id="A0AAT9H080"/>
<keyword evidence="4" id="KW-0732">Signal</keyword>
<dbReference type="GO" id="GO:0009055">
    <property type="term" value="F:electron transfer activity"/>
    <property type="evidence" value="ECO:0007669"/>
    <property type="project" value="InterPro"/>
</dbReference>
<gene>
    <name evidence="6" type="ORF">CFS9_15010</name>
</gene>
<evidence type="ECO:0000256" key="4">
    <source>
        <dbReference type="SAM" id="SignalP"/>
    </source>
</evidence>
<dbReference type="PROSITE" id="PS51007">
    <property type="entry name" value="CYTC"/>
    <property type="match status" value="1"/>
</dbReference>
<dbReference type="InterPro" id="IPR009056">
    <property type="entry name" value="Cyt_c-like_dom"/>
</dbReference>
<sequence length="441" mass="48722">MKKHLYNLLTIVLLCLLIFSCSTENDYASIEKQESALLTRSKEWLNSKHTISEKEVLWNSATLYQQSTENSFIAIIPVKSSNSYLLEKIILDINDYNITGKLWSFDFKDSQEIEDLQKIATHKILESFTGELRITNLETMDTRKDNYKQGIANGNNLFSKSSGAGVCNNCHGDEGAIKLNEVVVTGPGGNPWPNPITNPVNPPIVPIGGGSFGSGGGGSSSNPLNITNQLTGKEKCLNDLLDQKGDSFIQDLLANFKGKSEFDIKIGSKNQVFVTKDGVTSEVNGATHPPKNNVIEIEISSSRINAHSALDAARTIMHEYIHADIFRKLNTTTNGGIEALNFKNTYDAYSNQHGAMAALYLESMKNALKDFHKNILGSDYNKYTDYYGEQPSDAFYEAMAWGGLKENNVKAWNDLSPAKKAEIENMARRANMLTKPAPCPN</sequence>
<evidence type="ECO:0000313" key="6">
    <source>
        <dbReference type="EMBL" id="BFM42860.1"/>
    </source>
</evidence>
<feature type="signal peptide" evidence="4">
    <location>
        <begin position="1"/>
        <end position="24"/>
    </location>
</feature>
<reference evidence="6" key="1">
    <citation type="submission" date="2024-05" db="EMBL/GenBank/DDBJ databases">
        <title>Whole-Genome Sequence of CFS9, a Potential Fish Probiotic Isolated from the Body Surface of Silurus asotus.</title>
        <authorList>
            <person name="Kojima M."/>
            <person name="Tobioka K."/>
            <person name="Yokota K."/>
            <person name="Nakatani H."/>
            <person name="Hori K."/>
            <person name="Tamaru Y."/>
            <person name="Okazaki F."/>
        </authorList>
    </citation>
    <scope>NUCLEOTIDE SEQUENCE</scope>
    <source>
        <strain evidence="6">CFS9</strain>
    </source>
</reference>
<dbReference type="PROSITE" id="PS51257">
    <property type="entry name" value="PROKAR_LIPOPROTEIN"/>
    <property type="match status" value="1"/>
</dbReference>
<organism evidence="6">
    <name type="scientific">Flavobacterium sp. CFS9</name>
    <dbReference type="NCBI Taxonomy" id="3143118"/>
    <lineage>
        <taxon>Bacteria</taxon>
        <taxon>Pseudomonadati</taxon>
        <taxon>Bacteroidota</taxon>
        <taxon>Flavobacteriia</taxon>
        <taxon>Flavobacteriales</taxon>
        <taxon>Flavobacteriaceae</taxon>
        <taxon>Flavobacterium</taxon>
    </lineage>
</organism>
<proteinExistence type="predicted"/>
<feature type="chain" id="PRO_5043916444" description="Cytochrome c domain-containing protein" evidence="4">
    <location>
        <begin position="25"/>
        <end position="441"/>
    </location>
</feature>
<accession>A0AAT9H080</accession>
<keyword evidence="3" id="KW-0349">Heme</keyword>